<dbReference type="GO" id="GO:0006303">
    <property type="term" value="P:double-strand break repair via nonhomologous end joining"/>
    <property type="evidence" value="ECO:0007669"/>
    <property type="project" value="TreeGrafter"/>
</dbReference>
<organism evidence="9 10">
    <name type="scientific">Umbelopsis ramanniana AG</name>
    <dbReference type="NCBI Taxonomy" id="1314678"/>
    <lineage>
        <taxon>Eukaryota</taxon>
        <taxon>Fungi</taxon>
        <taxon>Fungi incertae sedis</taxon>
        <taxon>Mucoromycota</taxon>
        <taxon>Mucoromycotina</taxon>
        <taxon>Umbelopsidomycetes</taxon>
        <taxon>Umbelopsidales</taxon>
        <taxon>Umbelopsidaceae</taxon>
        <taxon>Umbelopsis</taxon>
    </lineage>
</organism>
<keyword evidence="2" id="KW-0227">DNA damage</keyword>
<evidence type="ECO:0000313" key="10">
    <source>
        <dbReference type="Proteomes" id="UP001206595"/>
    </source>
</evidence>
<evidence type="ECO:0000256" key="5">
    <source>
        <dbReference type="ARBA" id="ARBA00023242"/>
    </source>
</evidence>
<comment type="subcellular location">
    <subcellularLocation>
        <location evidence="1">Nucleus</location>
    </subcellularLocation>
</comment>
<dbReference type="PANTHER" id="PTHR32235:SF1">
    <property type="entry name" value="NON-HOMOLOGOUS END-JOINING FACTOR 1"/>
    <property type="match status" value="1"/>
</dbReference>
<evidence type="ECO:0000259" key="8">
    <source>
        <dbReference type="Pfam" id="PF09302"/>
    </source>
</evidence>
<evidence type="ECO:0000256" key="2">
    <source>
        <dbReference type="ARBA" id="ARBA00022763"/>
    </source>
</evidence>
<name>A0AAD5E4F6_UMBRA</name>
<accession>A0AAD5E4F6</accession>
<evidence type="ECO:0000256" key="7">
    <source>
        <dbReference type="ARBA" id="ARBA00044529"/>
    </source>
</evidence>
<evidence type="ECO:0000256" key="1">
    <source>
        <dbReference type="ARBA" id="ARBA00004123"/>
    </source>
</evidence>
<evidence type="ECO:0000313" key="9">
    <source>
        <dbReference type="EMBL" id="KAI8576484.1"/>
    </source>
</evidence>
<reference evidence="9" key="2">
    <citation type="journal article" date="2022" name="Proc. Natl. Acad. Sci. U.S.A.">
        <title>Diploid-dominant life cycles characterize the early evolution of Fungi.</title>
        <authorList>
            <person name="Amses K.R."/>
            <person name="Simmons D.R."/>
            <person name="Longcore J.E."/>
            <person name="Mondo S.J."/>
            <person name="Seto K."/>
            <person name="Jeronimo G.H."/>
            <person name="Bonds A.E."/>
            <person name="Quandt C.A."/>
            <person name="Davis W.J."/>
            <person name="Chang Y."/>
            <person name="Federici B.A."/>
            <person name="Kuo A."/>
            <person name="LaButti K."/>
            <person name="Pangilinan J."/>
            <person name="Andreopoulos W."/>
            <person name="Tritt A."/>
            <person name="Riley R."/>
            <person name="Hundley H."/>
            <person name="Johnson J."/>
            <person name="Lipzen A."/>
            <person name="Barry K."/>
            <person name="Lang B.F."/>
            <person name="Cuomo C.A."/>
            <person name="Buchler N.E."/>
            <person name="Grigoriev I.V."/>
            <person name="Spatafora J.W."/>
            <person name="Stajich J.E."/>
            <person name="James T.Y."/>
        </authorList>
    </citation>
    <scope>NUCLEOTIDE SEQUENCE</scope>
    <source>
        <strain evidence="9">AG</strain>
    </source>
</reference>
<keyword evidence="4" id="KW-0234">DNA repair</keyword>
<dbReference type="InterPro" id="IPR052287">
    <property type="entry name" value="NHEJ_factor"/>
</dbReference>
<sequence>MRLETEKSDLLAALPWSPLTAPSAQKFQIKKLFGQDYYLVLVTDLRNVWLEHAKSTDIYERALQSEIAIVKPDAESSPALIKILATFLDHVQEITESSDKLEIVCSRKVGFANVPWSFQCQQMASGGSTASLLDGPDTLYKHVTGPSLVLGASYHLRYTQQRQKLMTMSQELSHLHENMMKAGLGSSSKLVEMLLISILIMLANDVGP</sequence>
<evidence type="ECO:0000256" key="6">
    <source>
        <dbReference type="ARBA" id="ARBA00025747"/>
    </source>
</evidence>
<dbReference type="RefSeq" id="XP_051441488.1">
    <property type="nucleotide sequence ID" value="XM_051591585.1"/>
</dbReference>
<dbReference type="GO" id="GO:0032807">
    <property type="term" value="C:DNA ligase IV complex"/>
    <property type="evidence" value="ECO:0007669"/>
    <property type="project" value="TreeGrafter"/>
</dbReference>
<reference evidence="9" key="1">
    <citation type="submission" date="2021-06" db="EMBL/GenBank/DDBJ databases">
        <authorList>
            <consortium name="DOE Joint Genome Institute"/>
            <person name="Mondo S.J."/>
            <person name="Amses K.R."/>
            <person name="Simmons D.R."/>
            <person name="Longcore J.E."/>
            <person name="Seto K."/>
            <person name="Alves G.H."/>
            <person name="Bonds A.E."/>
            <person name="Quandt C.A."/>
            <person name="Davis W.J."/>
            <person name="Chang Y."/>
            <person name="Letcher P.M."/>
            <person name="Powell M.J."/>
            <person name="Kuo A."/>
            <person name="Labutti K."/>
            <person name="Pangilinan J."/>
            <person name="Andreopoulos W."/>
            <person name="Tritt A."/>
            <person name="Riley R."/>
            <person name="Hundley H."/>
            <person name="Johnson J."/>
            <person name="Lipzen A."/>
            <person name="Barry K."/>
            <person name="Berbee M.L."/>
            <person name="Buchler N.E."/>
            <person name="Grigoriev I.V."/>
            <person name="Spatafora J.W."/>
            <person name="Stajich J.E."/>
            <person name="James T.Y."/>
        </authorList>
    </citation>
    <scope>NUCLEOTIDE SEQUENCE</scope>
    <source>
        <strain evidence="9">AG</strain>
    </source>
</reference>
<dbReference type="InterPro" id="IPR015381">
    <property type="entry name" value="XLF-like_N"/>
</dbReference>
<feature type="domain" description="XLF-like N-terminal" evidence="8">
    <location>
        <begin position="15"/>
        <end position="122"/>
    </location>
</feature>
<protein>
    <recommendedName>
        <fullName evidence="7">Non-homologous end-joining factor 1</fullName>
    </recommendedName>
</protein>
<proteinExistence type="inferred from homology"/>
<dbReference type="GO" id="GO:0045027">
    <property type="term" value="F:DNA end binding"/>
    <property type="evidence" value="ECO:0007669"/>
    <property type="project" value="TreeGrafter"/>
</dbReference>
<evidence type="ECO:0000256" key="4">
    <source>
        <dbReference type="ARBA" id="ARBA00023204"/>
    </source>
</evidence>
<evidence type="ECO:0000256" key="3">
    <source>
        <dbReference type="ARBA" id="ARBA00023125"/>
    </source>
</evidence>
<gene>
    <name evidence="9" type="ORF">K450DRAFT_256936</name>
</gene>
<dbReference type="GeneID" id="75916928"/>
<dbReference type="CDD" id="cd22285">
    <property type="entry name" value="HD_XLF_N"/>
    <property type="match status" value="1"/>
</dbReference>
<dbReference type="InterPro" id="IPR038051">
    <property type="entry name" value="XRCC4-like_N_sf"/>
</dbReference>
<keyword evidence="5" id="KW-0539">Nucleus</keyword>
<comment type="caution">
    <text evidence="9">The sequence shown here is derived from an EMBL/GenBank/DDBJ whole genome shotgun (WGS) entry which is preliminary data.</text>
</comment>
<dbReference type="Gene3D" id="2.170.210.10">
    <property type="entry name" value="DNA double-strand break repair and VJ recombination XRCC4, N-terminal"/>
    <property type="match status" value="1"/>
</dbReference>
<dbReference type="PANTHER" id="PTHR32235">
    <property type="entry name" value="NON-HOMOLOGOUS END-JOINING FACTOR 1"/>
    <property type="match status" value="1"/>
</dbReference>
<dbReference type="Pfam" id="PF09302">
    <property type="entry name" value="XLF"/>
    <property type="match status" value="1"/>
</dbReference>
<keyword evidence="3" id="KW-0238">DNA-binding</keyword>
<dbReference type="Proteomes" id="UP001206595">
    <property type="component" value="Unassembled WGS sequence"/>
</dbReference>
<dbReference type="EMBL" id="MU620955">
    <property type="protein sequence ID" value="KAI8576484.1"/>
    <property type="molecule type" value="Genomic_DNA"/>
</dbReference>
<dbReference type="AlphaFoldDB" id="A0AAD5E4F6"/>
<keyword evidence="10" id="KW-1185">Reference proteome</keyword>
<comment type="similarity">
    <text evidence="6">Belongs to the XRCC4-XLF family. XLF subfamily.</text>
</comment>